<accession>Q2LS63</accession>
<dbReference type="Pfam" id="PF00293">
    <property type="entry name" value="NUDIX"/>
    <property type="match status" value="1"/>
</dbReference>
<dbReference type="PRINTS" id="PR00502">
    <property type="entry name" value="NUDIXFAMILY"/>
</dbReference>
<evidence type="ECO:0000313" key="5">
    <source>
        <dbReference type="Proteomes" id="UP000001933"/>
    </source>
</evidence>
<evidence type="ECO:0000256" key="2">
    <source>
        <dbReference type="ARBA" id="ARBA00022801"/>
    </source>
</evidence>
<evidence type="ECO:0000259" key="3">
    <source>
        <dbReference type="PROSITE" id="PS51462"/>
    </source>
</evidence>
<dbReference type="AlphaFoldDB" id="Q2LS63"/>
<dbReference type="EMBL" id="CP000252">
    <property type="protein sequence ID" value="ABC76925.1"/>
    <property type="molecule type" value="Genomic_DNA"/>
</dbReference>
<evidence type="ECO:0000313" key="4">
    <source>
        <dbReference type="EMBL" id="ABC76925.1"/>
    </source>
</evidence>
<dbReference type="InterPro" id="IPR000086">
    <property type="entry name" value="NUDIX_hydrolase_dom"/>
</dbReference>
<dbReference type="HOGENOM" id="CLU_037162_20_3_7"/>
<dbReference type="STRING" id="56780.SYN_00395"/>
<gene>
    <name evidence="4" type="ORF">SYN_00395</name>
</gene>
<dbReference type="PANTHER" id="PTHR43046:SF14">
    <property type="entry name" value="MUTT_NUDIX FAMILY PROTEIN"/>
    <property type="match status" value="1"/>
</dbReference>
<evidence type="ECO:0000256" key="1">
    <source>
        <dbReference type="ARBA" id="ARBA00001946"/>
    </source>
</evidence>
<keyword evidence="5" id="KW-1185">Reference proteome</keyword>
<sequence>MIEEKAMKYPIPIVRLIIPDSEGKVLILKRYQSEYAAGQWCLPGGKVDYGSTVEETAVKELHEETALTCTSMKFLFYQDSLPFAEGKMHCLNLYLECAVKGEILLNEESCDYACIGPSELKRYEIAFRHDLGLIRYWQEIIKA</sequence>
<dbReference type="SUPFAM" id="SSF55811">
    <property type="entry name" value="Nudix"/>
    <property type="match status" value="1"/>
</dbReference>
<dbReference type="Gene3D" id="3.90.79.10">
    <property type="entry name" value="Nucleoside Triphosphate Pyrophosphohydrolase"/>
    <property type="match status" value="1"/>
</dbReference>
<dbReference type="InParanoid" id="Q2LS63"/>
<name>Q2LS63_SYNAS</name>
<reference evidence="4 5" key="1">
    <citation type="journal article" date="2007" name="Proc. Natl. Acad. Sci. U.S.A.">
        <title>The genome of Syntrophus aciditrophicus: life at the thermodynamic limit of microbial growth.</title>
        <authorList>
            <person name="McInerney M.J."/>
            <person name="Rohlin L."/>
            <person name="Mouttaki H."/>
            <person name="Kim U."/>
            <person name="Krupp R.S."/>
            <person name="Rios-Hernandez L."/>
            <person name="Sieber J."/>
            <person name="Struchtemeyer C.G."/>
            <person name="Bhattacharyya A."/>
            <person name="Campbell J.W."/>
            <person name="Gunsalus R.P."/>
        </authorList>
    </citation>
    <scope>NUCLEOTIDE SEQUENCE [LARGE SCALE GENOMIC DNA]</scope>
    <source>
        <strain evidence="4 5">SB</strain>
    </source>
</reference>
<dbReference type="PROSITE" id="PS51462">
    <property type="entry name" value="NUDIX"/>
    <property type="match status" value="1"/>
</dbReference>
<protein>
    <submittedName>
        <fullName evidence="4">Nudix domain protein</fullName>
    </submittedName>
</protein>
<dbReference type="KEGG" id="sat:SYN_00395"/>
<proteinExistence type="predicted"/>
<dbReference type="PANTHER" id="PTHR43046">
    <property type="entry name" value="GDP-MANNOSE MANNOSYL HYDROLASE"/>
    <property type="match status" value="1"/>
</dbReference>
<feature type="domain" description="Nudix hydrolase" evidence="3">
    <location>
        <begin position="8"/>
        <end position="137"/>
    </location>
</feature>
<dbReference type="InterPro" id="IPR015797">
    <property type="entry name" value="NUDIX_hydrolase-like_dom_sf"/>
</dbReference>
<organism evidence="4 5">
    <name type="scientific">Syntrophus aciditrophicus (strain SB)</name>
    <dbReference type="NCBI Taxonomy" id="56780"/>
    <lineage>
        <taxon>Bacteria</taxon>
        <taxon>Pseudomonadati</taxon>
        <taxon>Thermodesulfobacteriota</taxon>
        <taxon>Syntrophia</taxon>
        <taxon>Syntrophales</taxon>
        <taxon>Syntrophaceae</taxon>
        <taxon>Syntrophus</taxon>
    </lineage>
</organism>
<dbReference type="GO" id="GO:0016787">
    <property type="term" value="F:hydrolase activity"/>
    <property type="evidence" value="ECO:0007669"/>
    <property type="project" value="UniProtKB-KW"/>
</dbReference>
<dbReference type="InterPro" id="IPR020476">
    <property type="entry name" value="Nudix_hydrolase"/>
</dbReference>
<keyword evidence="2" id="KW-0378">Hydrolase</keyword>
<comment type="cofactor">
    <cofactor evidence="1">
        <name>Mg(2+)</name>
        <dbReference type="ChEBI" id="CHEBI:18420"/>
    </cofactor>
</comment>
<dbReference type="eggNOG" id="COG1051">
    <property type="taxonomic scope" value="Bacteria"/>
</dbReference>
<dbReference type="CDD" id="cd02883">
    <property type="entry name" value="NUDIX_Hydrolase"/>
    <property type="match status" value="1"/>
</dbReference>
<dbReference type="Proteomes" id="UP000001933">
    <property type="component" value="Chromosome"/>
</dbReference>